<reference evidence="7" key="1">
    <citation type="submission" date="2016-10" db="EMBL/GenBank/DDBJ databases">
        <authorList>
            <person name="Varghese N."/>
            <person name="Submissions S."/>
        </authorList>
    </citation>
    <scope>NUCLEOTIDE SEQUENCE [LARGE SCALE GENOMIC DNA]</scope>
    <source>
        <strain evidence="7">DSM 26921</strain>
    </source>
</reference>
<protein>
    <submittedName>
        <fullName evidence="6">FAD/FMN-containing dehydrogenase</fullName>
    </submittedName>
</protein>
<dbReference type="STRING" id="670154.SAMN04488002_0477"/>
<evidence type="ECO:0000259" key="5">
    <source>
        <dbReference type="PROSITE" id="PS51387"/>
    </source>
</evidence>
<feature type="domain" description="FAD-binding PCMH-type" evidence="5">
    <location>
        <begin position="51"/>
        <end position="227"/>
    </location>
</feature>
<dbReference type="GO" id="GO:0071949">
    <property type="term" value="F:FAD binding"/>
    <property type="evidence" value="ECO:0007669"/>
    <property type="project" value="InterPro"/>
</dbReference>
<dbReference type="InterPro" id="IPR016164">
    <property type="entry name" value="FAD-linked_Oxase-like_C"/>
</dbReference>
<evidence type="ECO:0000256" key="1">
    <source>
        <dbReference type="ARBA" id="ARBA00005466"/>
    </source>
</evidence>
<evidence type="ECO:0000256" key="2">
    <source>
        <dbReference type="ARBA" id="ARBA00022630"/>
    </source>
</evidence>
<dbReference type="GO" id="GO:0016491">
    <property type="term" value="F:oxidoreductase activity"/>
    <property type="evidence" value="ECO:0007669"/>
    <property type="project" value="UniProtKB-KW"/>
</dbReference>
<dbReference type="InterPro" id="IPR016166">
    <property type="entry name" value="FAD-bd_PCMH"/>
</dbReference>
<dbReference type="InterPro" id="IPR036318">
    <property type="entry name" value="FAD-bd_PCMH-like_sf"/>
</dbReference>
<evidence type="ECO:0000256" key="3">
    <source>
        <dbReference type="ARBA" id="ARBA00022827"/>
    </source>
</evidence>
<dbReference type="RefSeq" id="WP_090212014.1">
    <property type="nucleotide sequence ID" value="NZ_FOYO01000001.1"/>
</dbReference>
<dbReference type="SUPFAM" id="SSF56176">
    <property type="entry name" value="FAD-binding/transporter-associated domain-like"/>
    <property type="match status" value="1"/>
</dbReference>
<dbReference type="PROSITE" id="PS51318">
    <property type="entry name" value="TAT"/>
    <property type="match status" value="1"/>
</dbReference>
<dbReference type="Proteomes" id="UP000199658">
    <property type="component" value="Unassembled WGS sequence"/>
</dbReference>
<dbReference type="Gene3D" id="3.30.465.10">
    <property type="match status" value="1"/>
</dbReference>
<dbReference type="InterPro" id="IPR006311">
    <property type="entry name" value="TAT_signal"/>
</dbReference>
<dbReference type="InterPro" id="IPR050432">
    <property type="entry name" value="FAD-linked_Oxidoreductases_BP"/>
</dbReference>
<dbReference type="InterPro" id="IPR006094">
    <property type="entry name" value="Oxid_FAD_bind_N"/>
</dbReference>
<dbReference type="SUPFAM" id="SSF55103">
    <property type="entry name" value="FAD-linked oxidases, C-terminal domain"/>
    <property type="match status" value="1"/>
</dbReference>
<name>A0A1I6FX03_9RHOB</name>
<keyword evidence="2" id="KW-0285">Flavoprotein</keyword>
<evidence type="ECO:0000313" key="7">
    <source>
        <dbReference type="Proteomes" id="UP000199658"/>
    </source>
</evidence>
<dbReference type="Pfam" id="PF01565">
    <property type="entry name" value="FAD_binding_4"/>
    <property type="match status" value="1"/>
</dbReference>
<keyword evidence="7" id="KW-1185">Reference proteome</keyword>
<sequence length="494" mass="54767">MSNTRRAFLLGTGALAGAYATRRYYTTADPSGRVLGGLTDDPLILNDASELSPTRVAKHLTLRDKFEAAQIDALRAELVDAKRAGRPVIASAARHSMGGQSMAVAGTTITMDHEWVEMDKTALTYRCGAGTRWSTIISKLDAEGFSPAVMQSNNDFGVASTYSVNAHGWPTPYSGMGSTVVSLRMMLADGTHISCSRDDNADIFFAAMGGYGLLGIITDMTIKMVANTRLQPTFEKMDAELFGPRFVQAVKGETGVQMAYGRLDVSKDRFFEGAMMITYRPTQDQSDLPPAPGSGFLSKAARSVFRAQLGSDSAKHRRWWFETGLGPWIGGGETTRNTLLNEPVITLDDRDDTRTDILHEYFIAPDKFAGWVSACREVIPSSYQELLNITLRYVAQDGESWLSYAPADRIACVMLFSQEKTHRGEEDMKRMTQELIDRTLDLGGSYYLPYRLHARQDQIIKAYPGLRPFVAKKRAMDPTNLFRHAMWDTYMARG</sequence>
<dbReference type="EMBL" id="FOYO01000001">
    <property type="protein sequence ID" value="SFR34416.1"/>
    <property type="molecule type" value="Genomic_DNA"/>
</dbReference>
<dbReference type="PANTHER" id="PTHR13878:SF53">
    <property type="entry name" value="CYTOKININ DEHYDROGENASE 6"/>
    <property type="match status" value="1"/>
</dbReference>
<organism evidence="6 7">
    <name type="scientific">Litoreibacter janthinus</name>
    <dbReference type="NCBI Taxonomy" id="670154"/>
    <lineage>
        <taxon>Bacteria</taxon>
        <taxon>Pseudomonadati</taxon>
        <taxon>Pseudomonadota</taxon>
        <taxon>Alphaproteobacteria</taxon>
        <taxon>Rhodobacterales</taxon>
        <taxon>Roseobacteraceae</taxon>
        <taxon>Litoreibacter</taxon>
    </lineage>
</organism>
<evidence type="ECO:0000313" key="6">
    <source>
        <dbReference type="EMBL" id="SFR34416.1"/>
    </source>
</evidence>
<dbReference type="OrthoDB" id="143770at2"/>
<dbReference type="PROSITE" id="PS51387">
    <property type="entry name" value="FAD_PCMH"/>
    <property type="match status" value="1"/>
</dbReference>
<keyword evidence="4" id="KW-0560">Oxidoreductase</keyword>
<dbReference type="AlphaFoldDB" id="A0A1I6FX03"/>
<proteinExistence type="inferred from homology"/>
<keyword evidence="3" id="KW-0274">FAD</keyword>
<accession>A0A1I6FX03</accession>
<evidence type="ECO:0000256" key="4">
    <source>
        <dbReference type="ARBA" id="ARBA00023002"/>
    </source>
</evidence>
<dbReference type="InterPro" id="IPR016169">
    <property type="entry name" value="FAD-bd_PCMH_sub2"/>
</dbReference>
<comment type="similarity">
    <text evidence="1">Belongs to the oxygen-dependent FAD-linked oxidoreductase family.</text>
</comment>
<gene>
    <name evidence="6" type="ORF">SAMN04488002_0477</name>
</gene>
<dbReference type="PANTHER" id="PTHR13878">
    <property type="entry name" value="GULONOLACTONE OXIDASE"/>
    <property type="match status" value="1"/>
</dbReference>